<dbReference type="InterPro" id="IPR004107">
    <property type="entry name" value="Integrase_SAM-like_N"/>
</dbReference>
<dbReference type="PROSITE" id="PS51900">
    <property type="entry name" value="CB"/>
    <property type="match status" value="1"/>
</dbReference>
<comment type="subunit">
    <text evidence="10">Forms a cyclic heterotetrameric complex composed of two molecules of XerC and two molecules of XerD.</text>
</comment>
<feature type="domain" description="Core-binding (CB)" evidence="12">
    <location>
        <begin position="1"/>
        <end position="90"/>
    </location>
</feature>
<evidence type="ECO:0000256" key="9">
    <source>
        <dbReference type="ARBA" id="ARBA00023306"/>
    </source>
</evidence>
<comment type="similarity">
    <text evidence="10">Belongs to the 'phage' integrase family. XerC subfamily.</text>
</comment>
<proteinExistence type="inferred from homology"/>
<comment type="caution">
    <text evidence="13">The sequence shown here is derived from an EMBL/GenBank/DDBJ whole genome shotgun (WGS) entry which is preliminary data.</text>
</comment>
<keyword evidence="4 10" id="KW-0132">Cell division</keyword>
<dbReference type="GO" id="GO:0003677">
    <property type="term" value="F:DNA binding"/>
    <property type="evidence" value="ECO:0007669"/>
    <property type="project" value="UniProtKB-UniRule"/>
</dbReference>
<dbReference type="InterPro" id="IPR044068">
    <property type="entry name" value="CB"/>
</dbReference>
<keyword evidence="8 10" id="KW-0233">DNA recombination</keyword>
<evidence type="ECO:0000256" key="2">
    <source>
        <dbReference type="ARBA" id="ARBA00010450"/>
    </source>
</evidence>
<dbReference type="InterPro" id="IPR010998">
    <property type="entry name" value="Integrase_recombinase_N"/>
</dbReference>
<keyword evidence="5 10" id="KW-0159">Chromosome partition</keyword>
<dbReference type="Pfam" id="PF02899">
    <property type="entry name" value="Phage_int_SAM_1"/>
    <property type="match status" value="1"/>
</dbReference>
<comment type="similarity">
    <text evidence="2">Belongs to the 'phage' integrase family. XerD subfamily.</text>
</comment>
<dbReference type="GO" id="GO:0007059">
    <property type="term" value="P:chromosome segregation"/>
    <property type="evidence" value="ECO:0007669"/>
    <property type="project" value="UniProtKB-UniRule"/>
</dbReference>
<dbReference type="InterPro" id="IPR002104">
    <property type="entry name" value="Integrase_catalytic"/>
</dbReference>
<evidence type="ECO:0000256" key="6">
    <source>
        <dbReference type="ARBA" id="ARBA00022908"/>
    </source>
</evidence>
<accession>A0AAJ1MP11</accession>
<dbReference type="InterPro" id="IPR011010">
    <property type="entry name" value="DNA_brk_join_enz"/>
</dbReference>
<evidence type="ECO:0000256" key="1">
    <source>
        <dbReference type="ARBA" id="ARBA00004496"/>
    </source>
</evidence>
<comment type="subcellular location">
    <subcellularLocation>
        <location evidence="1 10">Cytoplasm</location>
    </subcellularLocation>
</comment>
<evidence type="ECO:0000313" key="14">
    <source>
        <dbReference type="Proteomes" id="UP001221217"/>
    </source>
</evidence>
<gene>
    <name evidence="13" type="primary">xerD</name>
    <name evidence="10" type="synonym">xerC</name>
    <name evidence="13" type="ORF">PQJ61_17495</name>
</gene>
<dbReference type="Gene3D" id="1.10.443.10">
    <property type="entry name" value="Intergrase catalytic core"/>
    <property type="match status" value="1"/>
</dbReference>
<dbReference type="SUPFAM" id="SSF56349">
    <property type="entry name" value="DNA breaking-rejoining enzymes"/>
    <property type="match status" value="1"/>
</dbReference>
<keyword evidence="3 10" id="KW-0963">Cytoplasm</keyword>
<sequence>MDVDRILSDYADYLRIDLRLSINTVDAYRRGCADFLSFLDGKCDSLSSITASDITSYITERQTADPDDVLSSRTVSRILSSLRSFFNYLVIEKVREDNPAKAVDMPKLDKKLPSVLSIEDVDKFLALIDIERPAGLRDRALFELIYSCGLRVSEAVGLSFGSIFLEEGLIRVRGKGEKDRFVPLGGEVTYWLERYIEDGRPAMVKKADTKGMLFLNYRGQPLTRKGMWKRFRQIAERAGVDAKIHTLRHSFATHLLQGGADLRSVQELLGHTDISTTQIYTHLSRDDLKNSHSRYHPRG</sequence>
<dbReference type="GO" id="GO:0051301">
    <property type="term" value="P:cell division"/>
    <property type="evidence" value="ECO:0007669"/>
    <property type="project" value="UniProtKB-KW"/>
</dbReference>
<dbReference type="InterPro" id="IPR050090">
    <property type="entry name" value="Tyrosine_recombinase_XerCD"/>
</dbReference>
<dbReference type="EMBL" id="JAQQAL010000051">
    <property type="protein sequence ID" value="MDC7228560.1"/>
    <property type="molecule type" value="Genomic_DNA"/>
</dbReference>
<evidence type="ECO:0000259" key="11">
    <source>
        <dbReference type="PROSITE" id="PS51898"/>
    </source>
</evidence>
<evidence type="ECO:0000256" key="3">
    <source>
        <dbReference type="ARBA" id="ARBA00022490"/>
    </source>
</evidence>
<feature type="active site" evidence="10">
    <location>
        <position position="175"/>
    </location>
</feature>
<dbReference type="PANTHER" id="PTHR30349">
    <property type="entry name" value="PHAGE INTEGRASE-RELATED"/>
    <property type="match status" value="1"/>
</dbReference>
<feature type="domain" description="Tyr recombinase" evidence="11">
    <location>
        <begin position="111"/>
        <end position="293"/>
    </location>
</feature>
<dbReference type="GO" id="GO:0009037">
    <property type="term" value="F:tyrosine-based site-specific recombinase activity"/>
    <property type="evidence" value="ECO:0007669"/>
    <property type="project" value="UniProtKB-UniRule"/>
</dbReference>
<name>A0AAJ1MP11_9SPIO</name>
<dbReference type="InterPro" id="IPR023009">
    <property type="entry name" value="Tyrosine_recombinase_XerC/XerD"/>
</dbReference>
<dbReference type="Pfam" id="PF00589">
    <property type="entry name" value="Phage_integrase"/>
    <property type="match status" value="1"/>
</dbReference>
<dbReference type="AlphaFoldDB" id="A0AAJ1MP11"/>
<evidence type="ECO:0000313" key="13">
    <source>
        <dbReference type="EMBL" id="MDC7228560.1"/>
    </source>
</evidence>
<evidence type="ECO:0000259" key="12">
    <source>
        <dbReference type="PROSITE" id="PS51900"/>
    </source>
</evidence>
<dbReference type="CDD" id="cd00798">
    <property type="entry name" value="INT_XerDC_C"/>
    <property type="match status" value="1"/>
</dbReference>
<feature type="active site" evidence="10">
    <location>
        <position position="271"/>
    </location>
</feature>
<keyword evidence="6 10" id="KW-0229">DNA integration</keyword>
<dbReference type="NCBIfam" id="NF001399">
    <property type="entry name" value="PRK00283.1"/>
    <property type="match status" value="1"/>
</dbReference>
<keyword evidence="9 10" id="KW-0131">Cell cycle</keyword>
<dbReference type="Gene3D" id="1.10.150.130">
    <property type="match status" value="1"/>
</dbReference>
<organism evidence="13 14">
    <name type="scientific">Candidatus Thalassospirochaeta sargassi</name>
    <dbReference type="NCBI Taxonomy" id="3119039"/>
    <lineage>
        <taxon>Bacteria</taxon>
        <taxon>Pseudomonadati</taxon>
        <taxon>Spirochaetota</taxon>
        <taxon>Spirochaetia</taxon>
        <taxon>Spirochaetales</taxon>
        <taxon>Spirochaetaceae</taxon>
        <taxon>Candidatus Thalassospirochaeta</taxon>
    </lineage>
</organism>
<feature type="active site" description="O-(3'-phospho-DNA)-tyrosine intermediate" evidence="10">
    <location>
        <position position="280"/>
    </location>
</feature>
<evidence type="ECO:0000256" key="4">
    <source>
        <dbReference type="ARBA" id="ARBA00022618"/>
    </source>
</evidence>
<keyword evidence="7 10" id="KW-0238">DNA-binding</keyword>
<dbReference type="GO" id="GO:0006313">
    <property type="term" value="P:DNA transposition"/>
    <property type="evidence" value="ECO:0007669"/>
    <property type="project" value="UniProtKB-UniRule"/>
</dbReference>
<reference evidence="13 14" key="1">
    <citation type="submission" date="2022-12" db="EMBL/GenBank/DDBJ databases">
        <title>Metagenome assembled genome from gulf of manar.</title>
        <authorList>
            <person name="Kohli P."/>
            <person name="Pk S."/>
            <person name="Venkata Ramana C."/>
            <person name="Sasikala C."/>
        </authorList>
    </citation>
    <scope>NUCLEOTIDE SEQUENCE [LARGE SCALE GENOMIC DNA]</scope>
    <source>
        <strain evidence="13">JB008</strain>
    </source>
</reference>
<protein>
    <recommendedName>
        <fullName evidence="10">Tyrosine recombinase XerC</fullName>
    </recommendedName>
</protein>
<evidence type="ECO:0000256" key="5">
    <source>
        <dbReference type="ARBA" id="ARBA00022829"/>
    </source>
</evidence>
<evidence type="ECO:0000256" key="8">
    <source>
        <dbReference type="ARBA" id="ARBA00023172"/>
    </source>
</evidence>
<dbReference type="InterPro" id="IPR013762">
    <property type="entry name" value="Integrase-like_cat_sf"/>
</dbReference>
<dbReference type="HAMAP" id="MF_01808">
    <property type="entry name" value="Recomb_XerC_XerD"/>
    <property type="match status" value="1"/>
</dbReference>
<evidence type="ECO:0000256" key="7">
    <source>
        <dbReference type="ARBA" id="ARBA00023125"/>
    </source>
</evidence>
<dbReference type="Proteomes" id="UP001221217">
    <property type="component" value="Unassembled WGS sequence"/>
</dbReference>
<feature type="active site" evidence="10">
    <location>
        <position position="151"/>
    </location>
</feature>
<evidence type="ECO:0000256" key="10">
    <source>
        <dbReference type="HAMAP-Rule" id="MF_01808"/>
    </source>
</evidence>
<comment type="function">
    <text evidence="10">Site-specific tyrosine recombinase, which acts by catalyzing the cutting and rejoining of the recombining DNA molecules. The XerC-XerD complex is essential to convert dimers of the bacterial chromosome into monomers to permit their segregation at cell division. It also contributes to the segregational stability of plasmids.</text>
</comment>
<dbReference type="NCBIfam" id="TIGR02225">
    <property type="entry name" value="recomb_XerD"/>
    <property type="match status" value="1"/>
</dbReference>
<feature type="active site" evidence="10">
    <location>
        <position position="245"/>
    </location>
</feature>
<dbReference type="PANTHER" id="PTHR30349:SF81">
    <property type="entry name" value="TYROSINE RECOMBINASE XERC"/>
    <property type="match status" value="1"/>
</dbReference>
<dbReference type="PROSITE" id="PS51898">
    <property type="entry name" value="TYR_RECOMBINASE"/>
    <property type="match status" value="1"/>
</dbReference>
<dbReference type="GO" id="GO:0005737">
    <property type="term" value="C:cytoplasm"/>
    <property type="evidence" value="ECO:0007669"/>
    <property type="project" value="UniProtKB-SubCell"/>
</dbReference>
<dbReference type="InterPro" id="IPR011932">
    <property type="entry name" value="Recomb_XerD"/>
</dbReference>
<feature type="active site" evidence="10">
    <location>
        <position position="248"/>
    </location>
</feature>